<feature type="compositionally biased region" description="Polar residues" evidence="1">
    <location>
        <begin position="17"/>
        <end position="27"/>
    </location>
</feature>
<accession>X1D6T1</accession>
<dbReference type="AlphaFoldDB" id="X1D6T1"/>
<reference evidence="2" key="1">
    <citation type="journal article" date="2014" name="Front. Microbiol.">
        <title>High frequency of phylogenetically diverse reductive dehalogenase-homologous genes in deep subseafloor sedimentary metagenomes.</title>
        <authorList>
            <person name="Kawai M."/>
            <person name="Futagami T."/>
            <person name="Toyoda A."/>
            <person name="Takaki Y."/>
            <person name="Nishi S."/>
            <person name="Hori S."/>
            <person name="Arai W."/>
            <person name="Tsubouchi T."/>
            <person name="Morono Y."/>
            <person name="Uchiyama I."/>
            <person name="Ito T."/>
            <person name="Fujiyama A."/>
            <person name="Inagaki F."/>
            <person name="Takami H."/>
        </authorList>
    </citation>
    <scope>NUCLEOTIDE SEQUENCE</scope>
    <source>
        <strain evidence="2">Expedition CK06-06</strain>
    </source>
</reference>
<gene>
    <name evidence="2" type="ORF">S01H4_40073</name>
</gene>
<feature type="non-terminal residue" evidence="2">
    <location>
        <position position="1"/>
    </location>
</feature>
<feature type="region of interest" description="Disordered" evidence="1">
    <location>
        <begin position="13"/>
        <end position="38"/>
    </location>
</feature>
<protein>
    <submittedName>
        <fullName evidence="2">Uncharacterized protein</fullName>
    </submittedName>
</protein>
<evidence type="ECO:0000313" key="2">
    <source>
        <dbReference type="EMBL" id="GAH03970.1"/>
    </source>
</evidence>
<evidence type="ECO:0000256" key="1">
    <source>
        <dbReference type="SAM" id="MobiDB-lite"/>
    </source>
</evidence>
<organism evidence="2">
    <name type="scientific">marine sediment metagenome</name>
    <dbReference type="NCBI Taxonomy" id="412755"/>
    <lineage>
        <taxon>unclassified sequences</taxon>
        <taxon>metagenomes</taxon>
        <taxon>ecological metagenomes</taxon>
    </lineage>
</organism>
<proteinExistence type="predicted"/>
<comment type="caution">
    <text evidence="2">The sequence shown here is derived from an EMBL/GenBank/DDBJ whole genome shotgun (WGS) entry which is preliminary data.</text>
</comment>
<sequence>RGKLIRFYDHCRRGDNNEQNTRTNTIISDHHRPQNPGG</sequence>
<dbReference type="EMBL" id="BART01021785">
    <property type="protein sequence ID" value="GAH03970.1"/>
    <property type="molecule type" value="Genomic_DNA"/>
</dbReference>
<name>X1D6T1_9ZZZZ</name>